<dbReference type="SUPFAM" id="SSF63446">
    <property type="entry name" value="Type I dockerin domain"/>
    <property type="match status" value="1"/>
</dbReference>
<dbReference type="PROSITE" id="PS51766">
    <property type="entry name" value="DOCKERIN"/>
    <property type="match status" value="1"/>
</dbReference>
<dbReference type="PROSITE" id="PS50022">
    <property type="entry name" value="FA58C_3"/>
    <property type="match status" value="4"/>
</dbReference>
<feature type="domain" description="F5/8 type C" evidence="3">
    <location>
        <begin position="1053"/>
        <end position="1190"/>
    </location>
</feature>
<dbReference type="Pfam" id="PF01055">
    <property type="entry name" value="Glyco_hydro_31_2nd"/>
    <property type="match status" value="1"/>
</dbReference>
<dbReference type="InterPro" id="IPR036439">
    <property type="entry name" value="Dockerin_dom_sf"/>
</dbReference>
<dbReference type="Pfam" id="PF13802">
    <property type="entry name" value="Gal_mutarotas_2"/>
    <property type="match status" value="1"/>
</dbReference>
<accession>A0A1T2XDH0</accession>
<dbReference type="EMBL" id="MSZX01000005">
    <property type="protein sequence ID" value="OPA77726.1"/>
    <property type="molecule type" value="Genomic_DNA"/>
</dbReference>
<feature type="signal peptide" evidence="2">
    <location>
        <begin position="1"/>
        <end position="30"/>
    </location>
</feature>
<dbReference type="SUPFAM" id="SSF74650">
    <property type="entry name" value="Galactose mutarotase-like"/>
    <property type="match status" value="1"/>
</dbReference>
<dbReference type="Pfam" id="PF00404">
    <property type="entry name" value="Dockerin_1"/>
    <property type="match status" value="1"/>
</dbReference>
<dbReference type="Pfam" id="PF00963">
    <property type="entry name" value="Cohesin"/>
    <property type="match status" value="1"/>
</dbReference>
<dbReference type="InterPro" id="IPR048395">
    <property type="entry name" value="Glyco_hydro_31_C"/>
</dbReference>
<feature type="chain" id="PRO_5013386643" description="Dockerin domain-containing protein" evidence="2">
    <location>
        <begin position="31"/>
        <end position="1711"/>
    </location>
</feature>
<dbReference type="InterPro" id="IPR033403">
    <property type="entry name" value="DUF5110"/>
</dbReference>
<dbReference type="Gene3D" id="2.60.40.1080">
    <property type="match status" value="2"/>
</dbReference>
<dbReference type="InterPro" id="IPR016134">
    <property type="entry name" value="Dockerin_dom"/>
</dbReference>
<dbReference type="InterPro" id="IPR000421">
    <property type="entry name" value="FA58C"/>
</dbReference>
<dbReference type="GO" id="GO:0000272">
    <property type="term" value="P:polysaccharide catabolic process"/>
    <property type="evidence" value="ECO:0007669"/>
    <property type="project" value="InterPro"/>
</dbReference>
<dbReference type="Gene3D" id="2.60.120.260">
    <property type="entry name" value="Galactose-binding domain-like"/>
    <property type="match status" value="4"/>
</dbReference>
<organism evidence="5 6">
    <name type="scientific">Paenibacillus selenitireducens</name>
    <dbReference type="NCBI Taxonomy" id="1324314"/>
    <lineage>
        <taxon>Bacteria</taxon>
        <taxon>Bacillati</taxon>
        <taxon>Bacillota</taxon>
        <taxon>Bacilli</taxon>
        <taxon>Bacillales</taxon>
        <taxon>Paenibacillaceae</taxon>
        <taxon>Paenibacillus</taxon>
    </lineage>
</organism>
<dbReference type="InterPro" id="IPR025887">
    <property type="entry name" value="Glyco_hydro_31_N_dom"/>
</dbReference>
<dbReference type="Gene3D" id="2.60.40.680">
    <property type="match status" value="1"/>
</dbReference>
<dbReference type="PROSITE" id="PS00018">
    <property type="entry name" value="EF_HAND_1"/>
    <property type="match status" value="2"/>
</dbReference>
<dbReference type="InterPro" id="IPR002102">
    <property type="entry name" value="Cohesin_dom"/>
</dbReference>
<dbReference type="Proteomes" id="UP000190188">
    <property type="component" value="Unassembled WGS sequence"/>
</dbReference>
<dbReference type="InterPro" id="IPR013780">
    <property type="entry name" value="Glyco_hydro_b"/>
</dbReference>
<dbReference type="RefSeq" id="WP_078499470.1">
    <property type="nucleotide sequence ID" value="NZ_MSZX01000005.1"/>
</dbReference>
<dbReference type="Pfam" id="PF00754">
    <property type="entry name" value="F5_F8_type_C"/>
    <property type="match status" value="4"/>
</dbReference>
<dbReference type="InterPro" id="IPR018247">
    <property type="entry name" value="EF_Hand_1_Ca_BS"/>
</dbReference>
<evidence type="ECO:0008006" key="7">
    <source>
        <dbReference type="Google" id="ProtNLM"/>
    </source>
</evidence>
<dbReference type="CDD" id="cd08547">
    <property type="entry name" value="Type_II_cohesin"/>
    <property type="match status" value="1"/>
</dbReference>
<dbReference type="InterPro" id="IPR008979">
    <property type="entry name" value="Galactose-bd-like_sf"/>
</dbReference>
<evidence type="ECO:0000313" key="6">
    <source>
        <dbReference type="Proteomes" id="UP000190188"/>
    </source>
</evidence>
<dbReference type="SUPFAM" id="SSF49373">
    <property type="entry name" value="Invasin/intimin cell-adhesion fragments"/>
    <property type="match status" value="1"/>
</dbReference>
<protein>
    <recommendedName>
        <fullName evidence="7">Dockerin domain-containing protein</fullName>
    </recommendedName>
</protein>
<name>A0A1T2XDH0_9BACL</name>
<dbReference type="Pfam" id="PF17137">
    <property type="entry name" value="DUF5110"/>
    <property type="match status" value="1"/>
</dbReference>
<evidence type="ECO:0000256" key="2">
    <source>
        <dbReference type="SAM" id="SignalP"/>
    </source>
</evidence>
<dbReference type="SUPFAM" id="SSF51011">
    <property type="entry name" value="Glycosyl hydrolase domain"/>
    <property type="match status" value="1"/>
</dbReference>
<dbReference type="Pfam" id="PF21365">
    <property type="entry name" value="Glyco_hydro_31_3rd"/>
    <property type="match status" value="1"/>
</dbReference>
<evidence type="ECO:0000259" key="3">
    <source>
        <dbReference type="PROSITE" id="PS50022"/>
    </source>
</evidence>
<dbReference type="CDD" id="cd14752">
    <property type="entry name" value="GH31_N"/>
    <property type="match status" value="1"/>
</dbReference>
<feature type="domain" description="F5/8 type C" evidence="3">
    <location>
        <begin position="899"/>
        <end position="1051"/>
    </location>
</feature>
<dbReference type="InterPro" id="IPR008964">
    <property type="entry name" value="Invasin/intimin_cell_adhesion"/>
</dbReference>
<dbReference type="CDD" id="cd14254">
    <property type="entry name" value="Dockerin_II"/>
    <property type="match status" value="1"/>
</dbReference>
<sequence>MKKLKFLLLTTFSIMMAFTFFLLSKDTAEAAPIGDITKFEKTDDKTFTFTSGNDKIKAVFLRDDIVRIWLGVGGTFTDAPGKSGGTALEPIVIKNDFGPVTVHESDEGSYYKLDTGKFVLRAYKSPLKFAMYQEDNATLIWEEQASLNYTNTSTTQKLSRGADEYFYGGGMQNGYFSHRDRTVKIGNNFGGWGDGTVSNPSPFYLSTNGYGVLRNTFREGSYDFGSPLSLTHNENRFDAYYFYGDTMKDILNGYTDVTGKPTLIPRWGMGLGDADCYNKAPETTLDVLKVAQAYRDHDMPGAWILPNDGYGCGYTNLTETVQKLHDLGFYIGLWTQQGVDQIATEVGVHGTRLNKLDVAWVGAGHDFALNGAKQAYQGTENNSNDRGYVWSIAGWAGTQRYSTVWSGDQAGDWEFIRFHIPSMIGAGLSGMAYSTGDIDGIFGGSAKTQVRDLQWKIFTPILMNMSGWAAKDKQPWIWGEPYTSYNRDYLKLRQRLTPYLYTYLHESYVDGSPLMRGMVFDYPTDPNTKNTLTQYQFMSGDSFLVAPVYTDTTSRNGIYLPKGKWVDYWSGAEHYGSKMLDEYAAPLNRLPLLVKAGAIIPMYPESLYDGQVPPNPITYDIYPYKTSSFTMYEDDGVTREHREGKFAETTIKSIAPEQGTGDLIIQVGATVGDYKGKLAARVNQFTIHMHNKPGTVSLSGTAMSEVASKSAWDATSNGWFYDATDKGGMLYVKTAELPTNQGFELHTTDFVADTTPLTDPSVIEIPQEDTDPSRIPQGDIVATATAADASTPAANVLDASRESIWSTPLNGSATLPQSLILNMGTNHFINRVKVLPRQYGGTDGVITEYKLYTSLDGTNYNQVANGLWTMDKEEKTIIFDTQDAQYVKLEAIKGVNGYASVSEMNVYRDPTKSEPTPIKKSEMKASAFSAQPGSEASKAIDGDPTTVWHTKWDGSDKLPQSIIVDLGSIHEISQFRYAPRTDAGNGTITTYNFYISTDGTNYTKISSGDWVRNKFHKYIKFAPTLARYVKLEAVVALGGFASASELDVYDAPKPEIVISNISEGKSITSDSSDPNYPATNANDGNAATRWSAADNLTGHTLTLDLGKMYSIQGSELSFESSTKAYQYKIEVREDSTSSWIQVANRTSNQEAAEVLKDPFASRGRYARITITGLPDANTRASIAEFKLFGYSLGGVTKVTGVSVDKATLAMNVLGAPETLKATIAPADATIKTVTWSSSDPSIAMVDANGVVSAKGQGTATITVTTTDGNFKATTEVTVKGQEQLIKIPQSGMKATATSSQEGGNEPQFAIDGDPTTHWHTKWFNVDPLPQSFIVDLGALYNLSKVEYLPRPEASNGTITGYNLYVSEDGTNFTKVNSGVWLRNNLLKEINFPSVKAKFVKLEATQGYNDFASIAELNVYRSAEAPAELAKITSNASSYTVKVNETTPMHITAAFADGTTTDVTSLSTFTVADSAVASVDQGVITGKAIGNTTTTATYGGKSVTVDIHVQAVAPVGPVTQLTGISSVQAGQEFKVTFGLTGVTGDVYAQDISLTYDPNTVQFVGVTPKSGLNILEKSDTNGTLRYIIASEGPGHGITGSSDVLEITFKAKASDKDTSGTFRVTNALLGDSQGIETAAGASEYTIQIVTVPQGIPGDLNHDGKVTIGDLAIIAVHYGKTDKSPDWAAIQYMDINKDGVIDILDLAVIANLILQ</sequence>
<dbReference type="PANTHER" id="PTHR43863:SF2">
    <property type="entry name" value="MALTASE-GLUCOAMYLASE"/>
    <property type="match status" value="1"/>
</dbReference>
<feature type="domain" description="F5/8 type C" evidence="3">
    <location>
        <begin position="1273"/>
        <end position="1421"/>
    </location>
</feature>
<dbReference type="OrthoDB" id="176168at2"/>
<dbReference type="SMART" id="SM00635">
    <property type="entry name" value="BID_2"/>
    <property type="match status" value="2"/>
</dbReference>
<dbReference type="InterPro" id="IPR000322">
    <property type="entry name" value="Glyco_hydro_31_TIM"/>
</dbReference>
<dbReference type="InterPro" id="IPR011013">
    <property type="entry name" value="Gal_mutarotase_sf_dom"/>
</dbReference>
<dbReference type="SUPFAM" id="SSF49785">
    <property type="entry name" value="Galactose-binding domain-like"/>
    <property type="match status" value="4"/>
</dbReference>
<dbReference type="InterPro" id="IPR008965">
    <property type="entry name" value="CBM2/CBM3_carb-bd_dom_sf"/>
</dbReference>
<reference evidence="5 6" key="1">
    <citation type="submission" date="2017-01" db="EMBL/GenBank/DDBJ databases">
        <title>Genome analysis of Paenibacillus selenitrireducens ES3-24.</title>
        <authorList>
            <person name="Xu D."/>
            <person name="Yao R."/>
            <person name="Zheng S."/>
        </authorList>
    </citation>
    <scope>NUCLEOTIDE SEQUENCE [LARGE SCALE GENOMIC DNA]</scope>
    <source>
        <strain evidence="5 6">ES3-24</strain>
    </source>
</reference>
<dbReference type="PANTHER" id="PTHR43863">
    <property type="entry name" value="HYDROLASE, PUTATIVE (AFU_ORTHOLOGUE AFUA_1G03140)-RELATED"/>
    <property type="match status" value="1"/>
</dbReference>
<dbReference type="GO" id="GO:0030246">
    <property type="term" value="F:carbohydrate binding"/>
    <property type="evidence" value="ECO:0007669"/>
    <property type="project" value="InterPro"/>
</dbReference>
<dbReference type="InterPro" id="IPR002105">
    <property type="entry name" value="Dockerin_1_rpt"/>
</dbReference>
<keyword evidence="6" id="KW-1185">Reference proteome</keyword>
<dbReference type="GO" id="GO:0004553">
    <property type="term" value="F:hydrolase activity, hydrolyzing O-glycosyl compounds"/>
    <property type="evidence" value="ECO:0007669"/>
    <property type="project" value="InterPro"/>
</dbReference>
<comment type="caution">
    <text evidence="5">The sequence shown here is derived from an EMBL/GenBank/DDBJ whole genome shotgun (WGS) entry which is preliminary data.</text>
</comment>
<evidence type="ECO:0000313" key="5">
    <source>
        <dbReference type="EMBL" id="OPA77726.1"/>
    </source>
</evidence>
<evidence type="ECO:0000256" key="1">
    <source>
        <dbReference type="ARBA" id="ARBA00007806"/>
    </source>
</evidence>
<feature type="domain" description="F5/8 type C" evidence="3">
    <location>
        <begin position="763"/>
        <end position="889"/>
    </location>
</feature>
<dbReference type="InterPro" id="IPR003343">
    <property type="entry name" value="Big_2"/>
</dbReference>
<dbReference type="InterPro" id="IPR017853">
    <property type="entry name" value="GH"/>
</dbReference>
<keyword evidence="2" id="KW-0732">Signal</keyword>
<dbReference type="STRING" id="1324314.BVG16_14915"/>
<dbReference type="Gene3D" id="2.60.40.1180">
    <property type="entry name" value="Golgi alpha-mannosidase II"/>
    <property type="match status" value="2"/>
</dbReference>
<gene>
    <name evidence="5" type="ORF">BVG16_14915</name>
</gene>
<dbReference type="SUPFAM" id="SSF51445">
    <property type="entry name" value="(Trans)glycosidases"/>
    <property type="match status" value="1"/>
</dbReference>
<dbReference type="Pfam" id="PF02368">
    <property type="entry name" value="Big_2"/>
    <property type="match status" value="1"/>
</dbReference>
<comment type="similarity">
    <text evidence="1">Belongs to the glycosyl hydrolase 31 family.</text>
</comment>
<proteinExistence type="inferred from homology"/>
<evidence type="ECO:0000259" key="4">
    <source>
        <dbReference type="PROSITE" id="PS51766"/>
    </source>
</evidence>
<feature type="domain" description="Dockerin" evidence="4">
    <location>
        <begin position="1649"/>
        <end position="1711"/>
    </location>
</feature>
<dbReference type="Gene3D" id="1.10.1330.10">
    <property type="entry name" value="Dockerin domain"/>
    <property type="match status" value="1"/>
</dbReference>
<dbReference type="Gene3D" id="3.20.20.80">
    <property type="entry name" value="Glycosidases"/>
    <property type="match status" value="1"/>
</dbReference>
<dbReference type="InterPro" id="IPR051816">
    <property type="entry name" value="Glycosyl_Hydrolase_31"/>
</dbReference>
<dbReference type="Gene3D" id="2.60.40.1760">
    <property type="entry name" value="glycosyl hydrolase (family 31)"/>
    <property type="match status" value="1"/>
</dbReference>
<dbReference type="SUPFAM" id="SSF49384">
    <property type="entry name" value="Carbohydrate-binding domain"/>
    <property type="match status" value="1"/>
</dbReference>
<dbReference type="CDD" id="cd06596">
    <property type="entry name" value="GH31_CPE1046"/>
    <property type="match status" value="1"/>
</dbReference>